<evidence type="ECO:0000259" key="8">
    <source>
        <dbReference type="PROSITE" id="PS51092"/>
    </source>
</evidence>
<evidence type="ECO:0000256" key="7">
    <source>
        <dbReference type="SAM" id="MobiDB-lite"/>
    </source>
</evidence>
<dbReference type="Pfam" id="PF00040">
    <property type="entry name" value="fn2"/>
    <property type="match status" value="4"/>
</dbReference>
<comment type="similarity">
    <text evidence="2">Belongs to the seminal plasma protein family.</text>
</comment>
<feature type="compositionally biased region" description="Low complexity" evidence="7">
    <location>
        <begin position="1"/>
        <end position="76"/>
    </location>
</feature>
<dbReference type="GO" id="GO:0008201">
    <property type="term" value="F:heparin binding"/>
    <property type="evidence" value="ECO:0007669"/>
    <property type="project" value="TreeGrafter"/>
</dbReference>
<dbReference type="GO" id="GO:0009986">
    <property type="term" value="C:cell surface"/>
    <property type="evidence" value="ECO:0007669"/>
    <property type="project" value="TreeGrafter"/>
</dbReference>
<dbReference type="PROSITE" id="PS51092">
    <property type="entry name" value="FN2_2"/>
    <property type="match status" value="4"/>
</dbReference>
<dbReference type="SUPFAM" id="SSF57440">
    <property type="entry name" value="Kringle-like"/>
    <property type="match status" value="4"/>
</dbReference>
<evidence type="ECO:0000256" key="3">
    <source>
        <dbReference type="ARBA" id="ARBA00022525"/>
    </source>
</evidence>
<comment type="subcellular location">
    <subcellularLocation>
        <location evidence="1">Secreted</location>
    </subcellularLocation>
</comment>
<dbReference type="PANTHER" id="PTHR22918:SF1">
    <property type="entry name" value="FIBRONECTIN TYPE-II DOMAIN-CONTAINING PROTEIN"/>
    <property type="match status" value="1"/>
</dbReference>
<dbReference type="InterPro" id="IPR036943">
    <property type="entry name" value="FN_type2_sf"/>
</dbReference>
<feature type="disulfide bond" evidence="6">
    <location>
        <begin position="108"/>
        <end position="135"/>
    </location>
</feature>
<feature type="domain" description="Fibronectin type-II" evidence="8">
    <location>
        <begin position="153"/>
        <end position="200"/>
    </location>
</feature>
<evidence type="ECO:0000256" key="1">
    <source>
        <dbReference type="ARBA" id="ARBA00004613"/>
    </source>
</evidence>
<evidence type="ECO:0000313" key="9">
    <source>
        <dbReference type="EMBL" id="CDW44191.1"/>
    </source>
</evidence>
<dbReference type="AlphaFoldDB" id="A0A0K2V2J5"/>
<evidence type="ECO:0000256" key="4">
    <source>
        <dbReference type="ARBA" id="ARBA00022737"/>
    </source>
</evidence>
<accession>A0A0K2V2J5</accession>
<feature type="domain" description="Fibronectin type-II" evidence="8">
    <location>
        <begin position="295"/>
        <end position="343"/>
    </location>
</feature>
<feature type="disulfide bond" evidence="6">
    <location>
        <begin position="235"/>
        <end position="262"/>
    </location>
</feature>
<protein>
    <recommendedName>
        <fullName evidence="8">Fibronectin type-II domain-containing protein</fullName>
    </recommendedName>
</protein>
<dbReference type="OrthoDB" id="406838at2759"/>
<dbReference type="GO" id="GO:0005576">
    <property type="term" value="C:extracellular region"/>
    <property type="evidence" value="ECO:0007669"/>
    <property type="project" value="UniProtKB-SubCell"/>
</dbReference>
<feature type="domain" description="Fibronectin type-II" evidence="8">
    <location>
        <begin position="216"/>
        <end position="264"/>
    </location>
</feature>
<feature type="disulfide bond" evidence="6">
    <location>
        <begin position="314"/>
        <end position="341"/>
    </location>
</feature>
<name>A0A0K2V2J5_LEPSM</name>
<dbReference type="SMART" id="SM00059">
    <property type="entry name" value="FN2"/>
    <property type="match status" value="4"/>
</dbReference>
<keyword evidence="3" id="KW-0964">Secreted</keyword>
<feature type="domain" description="Fibronectin type-II" evidence="8">
    <location>
        <begin position="89"/>
        <end position="137"/>
    </location>
</feature>
<dbReference type="InterPro" id="IPR013806">
    <property type="entry name" value="Kringle-like"/>
</dbReference>
<keyword evidence="5 6" id="KW-1015">Disulfide bond</keyword>
<dbReference type="Gene3D" id="2.10.10.10">
    <property type="entry name" value="Fibronectin, type II, collagen-binding"/>
    <property type="match status" value="4"/>
</dbReference>
<organism evidence="9">
    <name type="scientific">Lepeophtheirus salmonis</name>
    <name type="common">Salmon louse</name>
    <name type="synonym">Caligus salmonis</name>
    <dbReference type="NCBI Taxonomy" id="72036"/>
    <lineage>
        <taxon>Eukaryota</taxon>
        <taxon>Metazoa</taxon>
        <taxon>Ecdysozoa</taxon>
        <taxon>Arthropoda</taxon>
        <taxon>Crustacea</taxon>
        <taxon>Multicrustacea</taxon>
        <taxon>Hexanauplia</taxon>
        <taxon>Copepoda</taxon>
        <taxon>Siphonostomatoida</taxon>
        <taxon>Caligidae</taxon>
        <taxon>Lepeophtheirus</taxon>
    </lineage>
</organism>
<feature type="non-terminal residue" evidence="9">
    <location>
        <position position="1"/>
    </location>
</feature>
<feature type="region of interest" description="Disordered" evidence="7">
    <location>
        <begin position="1"/>
        <end position="79"/>
    </location>
</feature>
<sequence length="375" mass="39442">STTTGSTVSTTTGSTVSTTTGSTVSTTTGSTVSTTTGSTVSTTTGSTVSTTTGSTVSTTTGSTVSTTIASSTSTSTPSPTNFQVSGCTAGGQPCVFPFTYEGFTFSACTTFEFGDIHWCAVSLNEVGEVSEYGECSSSCPTEVTVTRAGCPTKSGDRCLFPFNYLGITYNGCTTVDFNIAWCATSIDSTDEVEAYGLCSSSCPAESTLSSDACVANNDRACVFPFVYNGVTYGDCTVTDNDGIPWCATTVDSNKEFLTYDDCGPNCPVDQATTVTPIVPTTPTLRPGLSNNCPAIDGNSCIFPFLYEGVFYEKCTNIDNFGTYWCAISVTEDGEAFEYRDCSDSCPRETTVSKAGKCITMSTYYTYQTRFNFPSN</sequence>
<dbReference type="InterPro" id="IPR000562">
    <property type="entry name" value="FN_type2_dom"/>
</dbReference>
<keyword evidence="4" id="KW-0677">Repeat</keyword>
<evidence type="ECO:0000256" key="6">
    <source>
        <dbReference type="PROSITE-ProRule" id="PRU00479"/>
    </source>
</evidence>
<dbReference type="InterPro" id="IPR051666">
    <property type="entry name" value="SP_Capacitation_Regulator"/>
</dbReference>
<evidence type="ECO:0000256" key="5">
    <source>
        <dbReference type="ARBA" id="ARBA00023157"/>
    </source>
</evidence>
<comment type="caution">
    <text evidence="6">Lacks conserved residue(s) required for the propagation of feature annotation.</text>
</comment>
<dbReference type="PANTHER" id="PTHR22918">
    <property type="entry name" value="SEMINAL PLASMA PROTEIN"/>
    <property type="match status" value="1"/>
</dbReference>
<proteinExistence type="inferred from homology"/>
<reference evidence="9" key="1">
    <citation type="submission" date="2014-05" db="EMBL/GenBank/DDBJ databases">
        <authorList>
            <person name="Chronopoulou M."/>
        </authorList>
    </citation>
    <scope>NUCLEOTIDE SEQUENCE</scope>
    <source>
        <tissue evidence="9">Whole organism</tissue>
    </source>
</reference>
<dbReference type="EMBL" id="HACA01026830">
    <property type="protein sequence ID" value="CDW44191.1"/>
    <property type="molecule type" value="Transcribed_RNA"/>
</dbReference>
<evidence type="ECO:0000256" key="2">
    <source>
        <dbReference type="ARBA" id="ARBA00010011"/>
    </source>
</evidence>